<name>A0A4Z0R0F7_9FIRM</name>
<evidence type="ECO:0000313" key="2">
    <source>
        <dbReference type="Proteomes" id="UP000298460"/>
    </source>
</evidence>
<accession>A0A4Z0R0F7</accession>
<dbReference type="Pfam" id="PF11553">
    <property type="entry name" value="DUF3231"/>
    <property type="match status" value="1"/>
</dbReference>
<dbReference type="EMBL" id="SPQQ01000012">
    <property type="protein sequence ID" value="TGE35683.1"/>
    <property type="molecule type" value="Genomic_DNA"/>
</dbReference>
<proteinExistence type="predicted"/>
<dbReference type="OrthoDB" id="1799293at2"/>
<gene>
    <name evidence="1" type="ORF">E4K67_24490</name>
</gene>
<evidence type="ECO:0000313" key="1">
    <source>
        <dbReference type="EMBL" id="TGE35683.1"/>
    </source>
</evidence>
<protein>
    <submittedName>
        <fullName evidence="1">DUF3231 family protein</fullName>
    </submittedName>
</protein>
<dbReference type="Gene3D" id="1.20.1260.10">
    <property type="match status" value="1"/>
</dbReference>
<dbReference type="Proteomes" id="UP000298460">
    <property type="component" value="Unassembled WGS sequence"/>
</dbReference>
<comment type="caution">
    <text evidence="1">The sequence shown here is derived from an EMBL/GenBank/DDBJ whole genome shotgun (WGS) entry which is preliminary data.</text>
</comment>
<dbReference type="InterPro" id="IPR012347">
    <property type="entry name" value="Ferritin-like"/>
</dbReference>
<organism evidence="1 2">
    <name type="scientific">Desulfosporosinus fructosivorans</name>
    <dbReference type="NCBI Taxonomy" id="2018669"/>
    <lineage>
        <taxon>Bacteria</taxon>
        <taxon>Bacillati</taxon>
        <taxon>Bacillota</taxon>
        <taxon>Clostridia</taxon>
        <taxon>Eubacteriales</taxon>
        <taxon>Desulfitobacteriaceae</taxon>
        <taxon>Desulfosporosinus</taxon>
    </lineage>
</organism>
<sequence>MLLFHTTIFMSLSITSYGLALSYCARPDVASSIARLQLELGGYVKDGLDLMIEHGWLERIPETANRRELRTTNN</sequence>
<keyword evidence="2" id="KW-1185">Reference proteome</keyword>
<reference evidence="1 2" key="1">
    <citation type="submission" date="2019-03" db="EMBL/GenBank/DDBJ databases">
        <title>Draft Genome Sequence of Desulfosporosinus fructosivorans Strain 63.6F, Isolated from Marine Sediment in the Baltic Sea.</title>
        <authorList>
            <person name="Hausmann B."/>
            <person name="Vandieken V."/>
            <person name="Pjevac P."/>
            <person name="Schreck K."/>
            <person name="Herbold C.W."/>
            <person name="Loy A."/>
        </authorList>
    </citation>
    <scope>NUCLEOTIDE SEQUENCE [LARGE SCALE GENOMIC DNA]</scope>
    <source>
        <strain evidence="1 2">63.6F</strain>
    </source>
</reference>
<dbReference type="InterPro" id="IPR021617">
    <property type="entry name" value="DUF3231"/>
</dbReference>
<dbReference type="AlphaFoldDB" id="A0A4Z0R0F7"/>